<accession>A0ABQ1RLX7</accession>
<organism evidence="2 3">
    <name type="scientific">Lacimicrobium alkaliphilum</name>
    <dbReference type="NCBI Taxonomy" id="1526571"/>
    <lineage>
        <taxon>Bacteria</taxon>
        <taxon>Pseudomonadati</taxon>
        <taxon>Pseudomonadota</taxon>
        <taxon>Gammaproteobacteria</taxon>
        <taxon>Alteromonadales</taxon>
        <taxon>Alteromonadaceae</taxon>
        <taxon>Lacimicrobium</taxon>
    </lineage>
</organism>
<dbReference type="RefSeq" id="WP_099035387.1">
    <property type="nucleotide sequence ID" value="NZ_BMGJ01000011.1"/>
</dbReference>
<reference evidence="3" key="1">
    <citation type="journal article" date="2019" name="Int. J. Syst. Evol. Microbiol.">
        <title>The Global Catalogue of Microorganisms (GCM) 10K type strain sequencing project: providing services to taxonomists for standard genome sequencing and annotation.</title>
        <authorList>
            <consortium name="The Broad Institute Genomics Platform"/>
            <consortium name="The Broad Institute Genome Sequencing Center for Infectious Disease"/>
            <person name="Wu L."/>
            <person name="Ma J."/>
        </authorList>
    </citation>
    <scope>NUCLEOTIDE SEQUENCE [LARGE SCALE GENOMIC DNA]</scope>
    <source>
        <strain evidence="3">CGMCC 1.12923</strain>
    </source>
</reference>
<dbReference type="EMBL" id="BMGJ01000011">
    <property type="protein sequence ID" value="GGD70790.1"/>
    <property type="molecule type" value="Genomic_DNA"/>
</dbReference>
<protein>
    <recommendedName>
        <fullName evidence="4">Solute-binding protein family 3/N-terminal domain-containing protein</fullName>
    </recommendedName>
</protein>
<feature type="chain" id="PRO_5047166001" description="Solute-binding protein family 3/N-terminal domain-containing protein" evidence="1">
    <location>
        <begin position="19"/>
        <end position="297"/>
    </location>
</feature>
<evidence type="ECO:0008006" key="4">
    <source>
        <dbReference type="Google" id="ProtNLM"/>
    </source>
</evidence>
<evidence type="ECO:0000256" key="1">
    <source>
        <dbReference type="SAM" id="SignalP"/>
    </source>
</evidence>
<feature type="signal peptide" evidence="1">
    <location>
        <begin position="1"/>
        <end position="18"/>
    </location>
</feature>
<gene>
    <name evidence="2" type="ORF">GCM10011357_27330</name>
</gene>
<evidence type="ECO:0000313" key="2">
    <source>
        <dbReference type="EMBL" id="GGD70790.1"/>
    </source>
</evidence>
<evidence type="ECO:0000313" key="3">
    <source>
        <dbReference type="Proteomes" id="UP000614272"/>
    </source>
</evidence>
<dbReference type="Proteomes" id="UP000614272">
    <property type="component" value="Unassembled WGS sequence"/>
</dbReference>
<comment type="caution">
    <text evidence="2">The sequence shown here is derived from an EMBL/GenBank/DDBJ whole genome shotgun (WGS) entry which is preliminary data.</text>
</comment>
<proteinExistence type="predicted"/>
<sequence length="297" mass="33377">MRRLLLSLTLFLSTFVFAETGQMLWVSPDDEGRTHKNIQSMGIKESTFALLAEALPELENRVVSANNIRALQMLEDNPVACTGNKILSRDRAERFYASALPQTVFPGLRLYTREESPLTPQLIALQQAGSLELPQVLDKVQDKRFGVVGGRRYSKQIDAILRDPIWQSKLWTRTASDMGAGMFDMLLTGRIAALLEHPNSAFHYHQQLNSDIGLHSFAVTQAPGRALGYILCSKTPEGKRLSEMLSHTIARLSQTPAYLRAHLDWLPQQKQEKASYLQLYNEVYGTNFQGTLVSKAE</sequence>
<keyword evidence="3" id="KW-1185">Reference proteome</keyword>
<keyword evidence="1" id="KW-0732">Signal</keyword>
<name>A0ABQ1RLX7_9ALTE</name>